<sequence>METKLQELIGQPNVWLLVKTSNGWLKNVDILDVNSDTVTFRYESESEVDKKVWEKTTRIDNIAEIEIRLMSLPKGNKKIQDLRQKFSKLLEQETQEYQEPQD</sequence>
<reference evidence="1 2" key="1">
    <citation type="submission" date="2017-06" db="EMBL/GenBank/DDBJ databases">
        <title>Genome sequencing of cyanobaciteial culture collection at National Institute for Environmental Studies (NIES).</title>
        <authorList>
            <person name="Hirose Y."/>
            <person name="Shimura Y."/>
            <person name="Fujisawa T."/>
            <person name="Nakamura Y."/>
            <person name="Kawachi M."/>
        </authorList>
    </citation>
    <scope>NUCLEOTIDE SEQUENCE [LARGE SCALE GENOMIC DNA]</scope>
    <source>
        <strain evidence="1 2">NIES-267</strain>
    </source>
</reference>
<dbReference type="InterPro" id="IPR046501">
    <property type="entry name" value="DUF6679"/>
</dbReference>
<gene>
    <name evidence="1" type="ORF">NIES267_62270</name>
</gene>
<dbReference type="AlphaFoldDB" id="A0A1Z4LZP6"/>
<organism evidence="1 2">
    <name type="scientific">Calothrix parasitica NIES-267</name>
    <dbReference type="NCBI Taxonomy" id="1973488"/>
    <lineage>
        <taxon>Bacteria</taxon>
        <taxon>Bacillati</taxon>
        <taxon>Cyanobacteriota</taxon>
        <taxon>Cyanophyceae</taxon>
        <taxon>Nostocales</taxon>
        <taxon>Calotrichaceae</taxon>
        <taxon>Calothrix</taxon>
    </lineage>
</organism>
<dbReference type="Pfam" id="PF20384">
    <property type="entry name" value="DUF6679"/>
    <property type="match status" value="1"/>
</dbReference>
<dbReference type="EMBL" id="AP018227">
    <property type="protein sequence ID" value="BAY86716.1"/>
    <property type="molecule type" value="Genomic_DNA"/>
</dbReference>
<accession>A0A1Z4LZP6</accession>
<keyword evidence="2" id="KW-1185">Reference proteome</keyword>
<name>A0A1Z4LZP6_9CYAN</name>
<evidence type="ECO:0000313" key="1">
    <source>
        <dbReference type="EMBL" id="BAY86716.1"/>
    </source>
</evidence>
<proteinExistence type="predicted"/>
<evidence type="ECO:0000313" key="2">
    <source>
        <dbReference type="Proteomes" id="UP000218418"/>
    </source>
</evidence>
<protein>
    <submittedName>
        <fullName evidence="1">Uncharacterized protein</fullName>
    </submittedName>
</protein>
<dbReference type="OrthoDB" id="531366at2"/>
<dbReference type="Proteomes" id="UP000218418">
    <property type="component" value="Chromosome"/>
</dbReference>